<organism evidence="3 4">
    <name type="scientific">Microbacterium hominis</name>
    <dbReference type="NCBI Taxonomy" id="162426"/>
    <lineage>
        <taxon>Bacteria</taxon>
        <taxon>Bacillati</taxon>
        <taxon>Actinomycetota</taxon>
        <taxon>Actinomycetes</taxon>
        <taxon>Micrococcales</taxon>
        <taxon>Microbacteriaceae</taxon>
        <taxon>Microbacterium</taxon>
    </lineage>
</organism>
<dbReference type="GO" id="GO:0000287">
    <property type="term" value="F:magnesium ion binding"/>
    <property type="evidence" value="ECO:0007669"/>
    <property type="project" value="InterPro"/>
</dbReference>
<dbReference type="Proteomes" id="UP000502498">
    <property type="component" value="Chromosome"/>
</dbReference>
<evidence type="ECO:0000256" key="1">
    <source>
        <dbReference type="SAM" id="MobiDB-lite"/>
    </source>
</evidence>
<gene>
    <name evidence="3" type="ORF">HQM25_05010</name>
</gene>
<evidence type="ECO:0000313" key="3">
    <source>
        <dbReference type="EMBL" id="QKJ18804.1"/>
    </source>
</evidence>
<reference evidence="3 4" key="1">
    <citation type="submission" date="2020-05" db="EMBL/GenBank/DDBJ databases">
        <title>Strain PA2F3 complete genome.</title>
        <authorList>
            <person name="Kim Y.-S."/>
            <person name="Kim S.-J."/>
            <person name="Jung H.-k."/>
            <person name="Kim S.-E."/>
            <person name="Kim K.-H."/>
        </authorList>
    </citation>
    <scope>NUCLEOTIDE SEQUENCE [LARGE SCALE GENOMIC DNA]</scope>
    <source>
        <strain evidence="3 4">PA2F3</strain>
    </source>
</reference>
<dbReference type="InterPro" id="IPR037143">
    <property type="entry name" value="4-PPantetheinyl_Trfase_dom_sf"/>
</dbReference>
<dbReference type="SUPFAM" id="SSF56214">
    <property type="entry name" value="4'-phosphopantetheinyl transferase"/>
    <property type="match status" value="1"/>
</dbReference>
<name>A0A7D4TQ25_9MICO</name>
<dbReference type="EMBL" id="CP054038">
    <property type="protein sequence ID" value="QKJ18804.1"/>
    <property type="molecule type" value="Genomic_DNA"/>
</dbReference>
<feature type="signal peptide" evidence="2">
    <location>
        <begin position="1"/>
        <end position="26"/>
    </location>
</feature>
<dbReference type="GO" id="GO:0008897">
    <property type="term" value="F:holo-[acyl-carrier-protein] synthase activity"/>
    <property type="evidence" value="ECO:0007669"/>
    <property type="project" value="InterPro"/>
</dbReference>
<accession>A0A7D4TQ25</accession>
<feature type="compositionally biased region" description="Low complexity" evidence="1">
    <location>
        <begin position="87"/>
        <end position="105"/>
    </location>
</feature>
<dbReference type="RefSeq" id="WP_172989245.1">
    <property type="nucleotide sequence ID" value="NZ_CP054038.1"/>
</dbReference>
<sequence length="148" mass="14459">MTGAAYRASVSYAAGFAVAVVAPAAAAEAVGVDAESDAAGPPGEYAGVLGPERVASAREWTRVEAALKADGRGLRVDPAAVRIRARPAAPGAASPPASTWTATVPDGGAFEGWDAAGPPGLVVSVALRAVPPAAGEEDPAGRAHPATP</sequence>
<protein>
    <submittedName>
        <fullName evidence="3">Uncharacterized protein</fullName>
    </submittedName>
</protein>
<dbReference type="AlphaFoldDB" id="A0A7D4TQ25"/>
<proteinExistence type="predicted"/>
<evidence type="ECO:0000313" key="4">
    <source>
        <dbReference type="Proteomes" id="UP000502498"/>
    </source>
</evidence>
<evidence type="ECO:0000256" key="2">
    <source>
        <dbReference type="SAM" id="SignalP"/>
    </source>
</evidence>
<feature type="chain" id="PRO_5028991082" evidence="2">
    <location>
        <begin position="27"/>
        <end position="148"/>
    </location>
</feature>
<keyword evidence="2" id="KW-0732">Signal</keyword>
<feature type="region of interest" description="Disordered" evidence="1">
    <location>
        <begin position="87"/>
        <end position="115"/>
    </location>
</feature>